<dbReference type="AlphaFoldDB" id="A0A6J4I1W3"/>
<protein>
    <recommendedName>
        <fullName evidence="3">FHA domain-containing protein</fullName>
    </recommendedName>
</protein>
<feature type="domain" description="FHA" evidence="3">
    <location>
        <begin position="277"/>
        <end position="326"/>
    </location>
</feature>
<dbReference type="Pfam" id="PF12401">
    <property type="entry name" value="FhaA_N"/>
    <property type="match status" value="1"/>
</dbReference>
<dbReference type="EMBL" id="CADCTP010000123">
    <property type="protein sequence ID" value="CAA9237782.1"/>
    <property type="molecule type" value="Genomic_DNA"/>
</dbReference>
<dbReference type="Gene3D" id="3.30.2320.60">
    <property type="entry name" value="FhaA, phosphopeptide-binding domain (DUF3662)"/>
    <property type="match status" value="1"/>
</dbReference>
<evidence type="ECO:0000256" key="2">
    <source>
        <dbReference type="SAM" id="MobiDB-lite"/>
    </source>
</evidence>
<feature type="compositionally biased region" description="Low complexity" evidence="2">
    <location>
        <begin position="191"/>
        <end position="207"/>
    </location>
</feature>
<dbReference type="InterPro" id="IPR042287">
    <property type="entry name" value="FhaA_N_sf"/>
</dbReference>
<keyword evidence="1" id="KW-0597">Phosphoprotein</keyword>
<dbReference type="PANTHER" id="PTHR23308">
    <property type="entry name" value="NUCLEAR INHIBITOR OF PROTEIN PHOSPHATASE-1"/>
    <property type="match status" value="1"/>
</dbReference>
<dbReference type="InterPro" id="IPR050923">
    <property type="entry name" value="Cell_Proc_Reg/RNA_Proc"/>
</dbReference>
<evidence type="ECO:0000313" key="4">
    <source>
        <dbReference type="EMBL" id="CAA9237782.1"/>
    </source>
</evidence>
<feature type="compositionally biased region" description="Gly residues" evidence="2">
    <location>
        <begin position="165"/>
        <end position="181"/>
    </location>
</feature>
<proteinExistence type="predicted"/>
<gene>
    <name evidence="4" type="ORF">AVDCRST_MAG41-1274</name>
</gene>
<dbReference type="Gene3D" id="2.60.200.20">
    <property type="match status" value="1"/>
</dbReference>
<evidence type="ECO:0000259" key="3">
    <source>
        <dbReference type="PROSITE" id="PS50006"/>
    </source>
</evidence>
<accession>A0A6J4I1W3</accession>
<reference evidence="4" key="1">
    <citation type="submission" date="2020-02" db="EMBL/GenBank/DDBJ databases">
        <authorList>
            <person name="Meier V. D."/>
        </authorList>
    </citation>
    <scope>NUCLEOTIDE SEQUENCE</scope>
    <source>
        <strain evidence="4">AVDCRST_MAG41</strain>
    </source>
</reference>
<dbReference type="SUPFAM" id="SSF49879">
    <property type="entry name" value="SMAD/FHA domain"/>
    <property type="match status" value="1"/>
</dbReference>
<feature type="region of interest" description="Disordered" evidence="2">
    <location>
        <begin position="165"/>
        <end position="225"/>
    </location>
</feature>
<organism evidence="4">
    <name type="scientific">uncultured Mycobacteriales bacterium</name>
    <dbReference type="NCBI Taxonomy" id="581187"/>
    <lineage>
        <taxon>Bacteria</taxon>
        <taxon>Bacillati</taxon>
        <taxon>Actinomycetota</taxon>
        <taxon>Actinomycetes</taxon>
        <taxon>Mycobacteriales</taxon>
        <taxon>environmental samples</taxon>
    </lineage>
</organism>
<dbReference type="PROSITE" id="PS50006">
    <property type="entry name" value="FHA_DOMAIN"/>
    <property type="match status" value="1"/>
</dbReference>
<evidence type="ECO:0000256" key="1">
    <source>
        <dbReference type="ARBA" id="ARBA00022553"/>
    </source>
</evidence>
<name>A0A6J4I1W3_9ACTN</name>
<dbReference type="Pfam" id="PF00498">
    <property type="entry name" value="FHA"/>
    <property type="match status" value="1"/>
</dbReference>
<dbReference type="InterPro" id="IPR008984">
    <property type="entry name" value="SMAD_FHA_dom_sf"/>
</dbReference>
<dbReference type="SMART" id="SM00240">
    <property type="entry name" value="FHA"/>
    <property type="match status" value="1"/>
</dbReference>
<sequence>MLQRFERRLEGAVGTAFARLFKGQVEPVEVAKALQREAESRRAIVGQDRVLVPNRYVVDLGPTDHDRLAPWETQLANTLAEMVQEHVDDEGWSTFGDIEVSLSRNEELGTGMFNVSSSVDPNAGPRRRPYNSLSMPAVPAGGGGSPVPGFAAAGGFGAGGYGGDQSAGQQGYGQPGYGQDQGYGAPRPGYDDGQYNGYGQPGYGQEPGYPPVTPEQGYGQAGYGDPYEQANGYPNGANGYGPAQTVPPPAYQQQQRVRHLLTVDGSQQWLELQVGSNVIGRGQDADLRLPDTGVSRRHVDIRFDGNGAVLHDLGSTNGTTVNGHRAQSWQLQHGDVVRVGHTVVVYRQEQA</sequence>
<dbReference type="InterPro" id="IPR000253">
    <property type="entry name" value="FHA_dom"/>
</dbReference>
<dbReference type="InterPro" id="IPR022128">
    <property type="entry name" value="FhaA_N"/>
</dbReference>